<dbReference type="InterPro" id="IPR022837">
    <property type="entry name" value="MsrQ-like"/>
</dbReference>
<feature type="transmembrane region" description="Helical" evidence="7">
    <location>
        <begin position="156"/>
        <end position="172"/>
    </location>
</feature>
<comment type="cofactor">
    <cofactor evidence="7">
        <name>FMN</name>
        <dbReference type="ChEBI" id="CHEBI:58210"/>
    </cofactor>
    <text evidence="7">Binds 1 FMN per subunit.</text>
</comment>
<gene>
    <name evidence="7" type="primary">msrQ</name>
    <name evidence="9" type="ORF">KDM89_01810</name>
</gene>
<keyword evidence="7" id="KW-0285">Flavoprotein</keyword>
<feature type="transmembrane region" description="Helical" evidence="7">
    <location>
        <begin position="53"/>
        <end position="71"/>
    </location>
</feature>
<dbReference type="RefSeq" id="WP_212686219.1">
    <property type="nucleotide sequence ID" value="NZ_JAGSPN010000001.1"/>
</dbReference>
<evidence type="ECO:0000256" key="6">
    <source>
        <dbReference type="ARBA" id="ARBA00023136"/>
    </source>
</evidence>
<evidence type="ECO:0000256" key="7">
    <source>
        <dbReference type="HAMAP-Rule" id="MF_01207"/>
    </source>
</evidence>
<keyword evidence="7" id="KW-0479">Metal-binding</keyword>
<dbReference type="Proteomes" id="UP000680067">
    <property type="component" value="Unassembled WGS sequence"/>
</dbReference>
<sequence>MRSLHLSAAAVSRWKIAVFLLALLPLVRIIVWALLDKMGANPLEWMTRNTGSWAIYILLLTLAITPLRRISGWNWLQKFRRMLGLYGFFYASLHLTMYLWFDHFFEWETIWPDIIKRPFVLAGMVSWSMMLALAVSSPQAVLRWMGGKRWQRLHQLMYVLVPVAVLHVYWMKSGKHDFFWPAVYGGITVLLLGLRIWFARRSLRPV</sequence>
<dbReference type="HAMAP" id="MF_01207">
    <property type="entry name" value="MsrQ"/>
    <property type="match status" value="1"/>
</dbReference>
<dbReference type="PANTHER" id="PTHR36964">
    <property type="entry name" value="PROTEIN-METHIONINE-SULFOXIDE REDUCTASE HEME-BINDING SUBUNIT MSRQ"/>
    <property type="match status" value="1"/>
</dbReference>
<dbReference type="GO" id="GO:0016679">
    <property type="term" value="F:oxidoreductase activity, acting on diphenols and related substances as donors"/>
    <property type="evidence" value="ECO:0007669"/>
    <property type="project" value="TreeGrafter"/>
</dbReference>
<dbReference type="InterPro" id="IPR013130">
    <property type="entry name" value="Fe3_Rdtase_TM_dom"/>
</dbReference>
<keyword evidence="7" id="KW-0349">Heme</keyword>
<comment type="subunit">
    <text evidence="7">Heterodimer of a catalytic subunit (MsrP) and a heme-binding subunit (MsrQ).</text>
</comment>
<comment type="subcellular location">
    <subcellularLocation>
        <location evidence="7">Cell membrane</location>
        <topology evidence="7">Multi-pass membrane protein</topology>
    </subcellularLocation>
    <subcellularLocation>
        <location evidence="1">Membrane</location>
        <topology evidence="1">Multi-pass membrane protein</topology>
    </subcellularLocation>
</comment>
<evidence type="ECO:0000256" key="4">
    <source>
        <dbReference type="ARBA" id="ARBA00022989"/>
    </source>
</evidence>
<comment type="function">
    <text evidence="7">Part of the MsrPQ system that repairs oxidized periplasmic proteins containing methionine sulfoxide residues (Met-O), using respiratory chain electrons. Thus protects these proteins from oxidative-stress damage caused by reactive species of oxygen and chlorine generated by the host defense mechanisms. MsrPQ is essential for the maintenance of envelope integrity under bleach stress, rescuing a wide series of structurally unrelated periplasmic proteins from methionine oxidation. MsrQ provides electrons for reduction to the reductase catalytic subunit MsrP, using the quinone pool of the respiratory chain.</text>
</comment>
<keyword evidence="4 7" id="KW-1133">Transmembrane helix</keyword>
<dbReference type="GO" id="GO:0030091">
    <property type="term" value="P:protein repair"/>
    <property type="evidence" value="ECO:0007669"/>
    <property type="project" value="UniProtKB-UniRule"/>
</dbReference>
<keyword evidence="7" id="KW-1003">Cell membrane</keyword>
<dbReference type="GO" id="GO:0009055">
    <property type="term" value="F:electron transfer activity"/>
    <property type="evidence" value="ECO:0007669"/>
    <property type="project" value="UniProtKB-UniRule"/>
</dbReference>
<evidence type="ECO:0000256" key="3">
    <source>
        <dbReference type="ARBA" id="ARBA00022692"/>
    </source>
</evidence>
<dbReference type="EMBL" id="JAGSPN010000001">
    <property type="protein sequence ID" value="MBR7780862.1"/>
    <property type="molecule type" value="Genomic_DNA"/>
</dbReference>
<reference evidence="9" key="1">
    <citation type="submission" date="2021-04" db="EMBL/GenBank/DDBJ databases">
        <title>novel species isolated from subtropical streams in China.</title>
        <authorList>
            <person name="Lu H."/>
        </authorList>
    </citation>
    <scope>NUCLEOTIDE SEQUENCE</scope>
    <source>
        <strain evidence="9">LFS511W</strain>
    </source>
</reference>
<dbReference type="GO" id="GO:0005886">
    <property type="term" value="C:plasma membrane"/>
    <property type="evidence" value="ECO:0007669"/>
    <property type="project" value="UniProtKB-SubCell"/>
</dbReference>
<keyword evidence="10" id="KW-1185">Reference proteome</keyword>
<feature type="domain" description="Ferric oxidoreductase" evidence="8">
    <location>
        <begin position="50"/>
        <end position="164"/>
    </location>
</feature>
<feature type="transmembrane region" description="Helical" evidence="7">
    <location>
        <begin position="121"/>
        <end position="144"/>
    </location>
</feature>
<name>A0A941DJS4_9BURK</name>
<feature type="transmembrane region" description="Helical" evidence="7">
    <location>
        <begin position="178"/>
        <end position="198"/>
    </location>
</feature>
<protein>
    <recommendedName>
        <fullName evidence="7">Protein-methionine-sulfoxide reductase heme-binding subunit MsrQ</fullName>
    </recommendedName>
    <alternativeName>
        <fullName evidence="7">Flavocytochrome MsrQ</fullName>
    </alternativeName>
</protein>
<evidence type="ECO:0000313" key="10">
    <source>
        <dbReference type="Proteomes" id="UP000680067"/>
    </source>
</evidence>
<accession>A0A941DJS4</accession>
<dbReference type="PANTHER" id="PTHR36964:SF1">
    <property type="entry name" value="PROTEIN-METHIONINE-SULFOXIDE REDUCTASE HEME-BINDING SUBUNIT MSRQ"/>
    <property type="match status" value="1"/>
</dbReference>
<dbReference type="GO" id="GO:0010181">
    <property type="term" value="F:FMN binding"/>
    <property type="evidence" value="ECO:0007669"/>
    <property type="project" value="UniProtKB-UniRule"/>
</dbReference>
<proteinExistence type="inferred from homology"/>
<comment type="similarity">
    <text evidence="7">Belongs to the MsrQ family.</text>
</comment>
<feature type="transmembrane region" description="Helical" evidence="7">
    <location>
        <begin position="83"/>
        <end position="101"/>
    </location>
</feature>
<dbReference type="Pfam" id="PF01794">
    <property type="entry name" value="Ferric_reduct"/>
    <property type="match status" value="1"/>
</dbReference>
<evidence type="ECO:0000256" key="5">
    <source>
        <dbReference type="ARBA" id="ARBA00023004"/>
    </source>
</evidence>
<dbReference type="GO" id="GO:0046872">
    <property type="term" value="F:metal ion binding"/>
    <property type="evidence" value="ECO:0007669"/>
    <property type="project" value="UniProtKB-KW"/>
</dbReference>
<keyword evidence="7" id="KW-0249">Electron transport</keyword>
<keyword evidence="5 7" id="KW-0408">Iron</keyword>
<evidence type="ECO:0000313" key="9">
    <source>
        <dbReference type="EMBL" id="MBR7780862.1"/>
    </source>
</evidence>
<dbReference type="AlphaFoldDB" id="A0A941DJS4"/>
<evidence type="ECO:0000256" key="1">
    <source>
        <dbReference type="ARBA" id="ARBA00004141"/>
    </source>
</evidence>
<evidence type="ECO:0000256" key="2">
    <source>
        <dbReference type="ARBA" id="ARBA00022448"/>
    </source>
</evidence>
<evidence type="ECO:0000259" key="8">
    <source>
        <dbReference type="Pfam" id="PF01794"/>
    </source>
</evidence>
<keyword evidence="7" id="KW-0288">FMN</keyword>
<keyword evidence="3 7" id="KW-0812">Transmembrane</keyword>
<comment type="caution">
    <text evidence="9">The sequence shown here is derived from an EMBL/GenBank/DDBJ whole genome shotgun (WGS) entry which is preliminary data.</text>
</comment>
<keyword evidence="6 7" id="KW-0472">Membrane</keyword>
<dbReference type="GO" id="GO:0020037">
    <property type="term" value="F:heme binding"/>
    <property type="evidence" value="ECO:0007669"/>
    <property type="project" value="UniProtKB-UniRule"/>
</dbReference>
<feature type="transmembrane region" description="Helical" evidence="7">
    <location>
        <begin position="12"/>
        <end position="33"/>
    </location>
</feature>
<keyword evidence="2 7" id="KW-0813">Transport</keyword>
<organism evidence="9 10">
    <name type="scientific">Undibacterium luofuense</name>
    <dbReference type="NCBI Taxonomy" id="2828733"/>
    <lineage>
        <taxon>Bacteria</taxon>
        <taxon>Pseudomonadati</taxon>
        <taxon>Pseudomonadota</taxon>
        <taxon>Betaproteobacteria</taxon>
        <taxon>Burkholderiales</taxon>
        <taxon>Oxalobacteraceae</taxon>
        <taxon>Undibacterium</taxon>
    </lineage>
</organism>
<comment type="cofactor">
    <cofactor evidence="7">
        <name>heme b</name>
        <dbReference type="ChEBI" id="CHEBI:60344"/>
    </cofactor>
    <text evidence="7">Binds 1 heme b (iron(II)-protoporphyrin IX) group per subunit.</text>
</comment>